<comment type="caution">
    <text evidence="2">The sequence shown here is derived from an EMBL/GenBank/DDBJ whole genome shotgun (WGS) entry which is preliminary data.</text>
</comment>
<dbReference type="EMBL" id="AGCK01000060">
    <property type="protein sequence ID" value="EHM53658.1"/>
    <property type="molecule type" value="Genomic_DNA"/>
</dbReference>
<evidence type="ECO:0000313" key="2">
    <source>
        <dbReference type="EMBL" id="EHM53658.1"/>
    </source>
</evidence>
<gene>
    <name evidence="2" type="ORF">HMPREF0372_00903</name>
</gene>
<accession>G9YN31</accession>
<dbReference type="GeneID" id="63974439"/>
<organism evidence="2 3">
    <name type="scientific">Flavonifractor plautii ATCC 29863</name>
    <dbReference type="NCBI Taxonomy" id="411475"/>
    <lineage>
        <taxon>Bacteria</taxon>
        <taxon>Bacillati</taxon>
        <taxon>Bacillota</taxon>
        <taxon>Clostridia</taxon>
        <taxon>Eubacteriales</taxon>
        <taxon>Oscillospiraceae</taxon>
        <taxon>Flavonifractor</taxon>
    </lineage>
</organism>
<dbReference type="Proteomes" id="UP000004459">
    <property type="component" value="Unassembled WGS sequence"/>
</dbReference>
<sequence>MDIEKLIEQLNGYFEGNDLKRGVALDAATALSALQAENERLRDEVERQRRSADNRQHLYENAERAYIKVLTELEQTRAEITRLKHYEDKCHDCPIVCAKTEIVKAHEELEAVQAELERVKRERDAAVEDLHKLCPAWKWDGQKED</sequence>
<dbReference type="AlphaFoldDB" id="G9YN31"/>
<dbReference type="PATRIC" id="fig|411475.3.peg.788"/>
<dbReference type="HOGENOM" id="CLU_1783996_0_0_9"/>
<reference evidence="2 3" key="1">
    <citation type="submission" date="2011-08" db="EMBL/GenBank/DDBJ databases">
        <authorList>
            <person name="Weinstock G."/>
            <person name="Sodergren E."/>
            <person name="Clifton S."/>
            <person name="Fulton L."/>
            <person name="Fulton B."/>
            <person name="Courtney L."/>
            <person name="Fronick C."/>
            <person name="Harrison M."/>
            <person name="Strong C."/>
            <person name="Farmer C."/>
            <person name="Delahaunty K."/>
            <person name="Markovic C."/>
            <person name="Hall O."/>
            <person name="Minx P."/>
            <person name="Tomlinson C."/>
            <person name="Mitreva M."/>
            <person name="Hou S."/>
            <person name="Chen J."/>
            <person name="Wollam A."/>
            <person name="Pepin K.H."/>
            <person name="Johnson M."/>
            <person name="Bhonagiri V."/>
            <person name="Zhang X."/>
            <person name="Suruliraj S."/>
            <person name="Warren W."/>
            <person name="Chinwalla A."/>
            <person name="Mardis E.R."/>
            <person name="Wilson R.K."/>
        </authorList>
    </citation>
    <scope>NUCLEOTIDE SEQUENCE [LARGE SCALE GENOMIC DNA]</scope>
    <source>
        <strain evidence="2 3">ATCC 29863</strain>
    </source>
</reference>
<evidence type="ECO:0000256" key="1">
    <source>
        <dbReference type="SAM" id="Coils"/>
    </source>
</evidence>
<dbReference type="RefSeq" id="WP_007489167.1">
    <property type="nucleotide sequence ID" value="NZ_JH417672.1"/>
</dbReference>
<protein>
    <submittedName>
        <fullName evidence="2">Uncharacterized protein</fullName>
    </submittedName>
</protein>
<proteinExistence type="predicted"/>
<name>G9YN31_FLAPL</name>
<keyword evidence="1" id="KW-0175">Coiled coil</keyword>
<feature type="coiled-coil region" evidence="1">
    <location>
        <begin position="24"/>
        <end position="129"/>
    </location>
</feature>
<evidence type="ECO:0000313" key="3">
    <source>
        <dbReference type="Proteomes" id="UP000004459"/>
    </source>
</evidence>